<protein>
    <submittedName>
        <fullName evidence="6">2-aminoethylphosphonate ABC transporter substrate-binding protein</fullName>
    </submittedName>
</protein>
<keyword evidence="2" id="KW-0813">Transport</keyword>
<keyword evidence="4" id="KW-0574">Periplasm</keyword>
<dbReference type="Pfam" id="PF01547">
    <property type="entry name" value="SBP_bac_1"/>
    <property type="match status" value="1"/>
</dbReference>
<evidence type="ECO:0000256" key="4">
    <source>
        <dbReference type="ARBA" id="ARBA00022764"/>
    </source>
</evidence>
<accession>A0ABN2HHT6</accession>
<comment type="caution">
    <text evidence="6">The sequence shown here is derived from an EMBL/GenBank/DDBJ whole genome shotgun (WGS) entry which is preliminary data.</text>
</comment>
<evidence type="ECO:0000256" key="3">
    <source>
        <dbReference type="ARBA" id="ARBA00022729"/>
    </source>
</evidence>
<comment type="subcellular location">
    <subcellularLocation>
        <location evidence="1">Periplasm</location>
    </subcellularLocation>
</comment>
<sequence length="350" mass="36429">MSRFSRARTLAVAAGCVLLGLTAGCGGTAGATTNATTVTVYTADGLADWYTPTFAAFTKKTGIKVQIVEDGSGVVESRVEKEAHNPQADLLITLPPFIQKAAKAGVVTDLSTVDGVSAVPAADRDPKGLWTSVVNNYLCFVYNPKYLAKPTGWNDLLSPKLAGKLQYSTPGQAGDGTAVLVLASHQLGGTPAALQYLKKLQTNNKGPSASTGKLQPLVTKGELYVANGDVQMDLALIANEKAGLDLWFPRNSTGKPETLALPYAAGLVTKAPHGDAGKQLLSYLLSKDAQSTVAKTAFGVPVLTGLPADPALGKLQTTMDGVQIYHPDWNAVLASLDQDVAAYNTATGQA</sequence>
<evidence type="ECO:0000256" key="2">
    <source>
        <dbReference type="ARBA" id="ARBA00022448"/>
    </source>
</evidence>
<feature type="chain" id="PRO_5045155023" evidence="5">
    <location>
        <begin position="32"/>
        <end position="350"/>
    </location>
</feature>
<gene>
    <name evidence="6" type="ORF">GCM10009765_42000</name>
</gene>
<dbReference type="NCBIfam" id="NF011620">
    <property type="entry name" value="PRK15046.1"/>
    <property type="match status" value="1"/>
</dbReference>
<feature type="signal peptide" evidence="5">
    <location>
        <begin position="1"/>
        <end position="31"/>
    </location>
</feature>
<dbReference type="InterPro" id="IPR006059">
    <property type="entry name" value="SBP"/>
</dbReference>
<organism evidence="6 7">
    <name type="scientific">Fodinicola feengrottensis</name>
    <dbReference type="NCBI Taxonomy" id="435914"/>
    <lineage>
        <taxon>Bacteria</taxon>
        <taxon>Bacillati</taxon>
        <taxon>Actinomycetota</taxon>
        <taxon>Actinomycetes</taxon>
        <taxon>Mycobacteriales</taxon>
        <taxon>Fodinicola</taxon>
    </lineage>
</organism>
<keyword evidence="7" id="KW-1185">Reference proteome</keyword>
<evidence type="ECO:0000313" key="6">
    <source>
        <dbReference type="EMBL" id="GAA1688124.1"/>
    </source>
</evidence>
<dbReference type="Proteomes" id="UP001500618">
    <property type="component" value="Unassembled WGS sequence"/>
</dbReference>
<keyword evidence="3 5" id="KW-0732">Signal</keyword>
<dbReference type="PANTHER" id="PTHR30006">
    <property type="entry name" value="THIAMINE-BINDING PERIPLASMIC PROTEIN-RELATED"/>
    <property type="match status" value="1"/>
</dbReference>
<dbReference type="PANTHER" id="PTHR30006:SF3">
    <property type="entry name" value="THIAMINE-BINDING PERIPLASMIC PROTEIN"/>
    <property type="match status" value="1"/>
</dbReference>
<dbReference type="RefSeq" id="WP_344311982.1">
    <property type="nucleotide sequence ID" value="NZ_BAAANY010000015.1"/>
</dbReference>
<proteinExistence type="predicted"/>
<dbReference type="PROSITE" id="PS51257">
    <property type="entry name" value="PROKAR_LIPOPROTEIN"/>
    <property type="match status" value="1"/>
</dbReference>
<name>A0ABN2HHT6_9ACTN</name>
<evidence type="ECO:0000256" key="1">
    <source>
        <dbReference type="ARBA" id="ARBA00004418"/>
    </source>
</evidence>
<dbReference type="Gene3D" id="3.40.190.10">
    <property type="entry name" value="Periplasmic binding protein-like II"/>
    <property type="match status" value="2"/>
</dbReference>
<evidence type="ECO:0000313" key="7">
    <source>
        <dbReference type="Proteomes" id="UP001500618"/>
    </source>
</evidence>
<evidence type="ECO:0000256" key="5">
    <source>
        <dbReference type="SAM" id="SignalP"/>
    </source>
</evidence>
<reference evidence="6 7" key="1">
    <citation type="journal article" date="2019" name="Int. J. Syst. Evol. Microbiol.">
        <title>The Global Catalogue of Microorganisms (GCM) 10K type strain sequencing project: providing services to taxonomists for standard genome sequencing and annotation.</title>
        <authorList>
            <consortium name="The Broad Institute Genomics Platform"/>
            <consortium name="The Broad Institute Genome Sequencing Center for Infectious Disease"/>
            <person name="Wu L."/>
            <person name="Ma J."/>
        </authorList>
    </citation>
    <scope>NUCLEOTIDE SEQUENCE [LARGE SCALE GENOMIC DNA]</scope>
    <source>
        <strain evidence="6 7">JCM 14718</strain>
    </source>
</reference>
<dbReference type="EMBL" id="BAAANY010000015">
    <property type="protein sequence ID" value="GAA1688124.1"/>
    <property type="molecule type" value="Genomic_DNA"/>
</dbReference>
<dbReference type="SUPFAM" id="SSF53850">
    <property type="entry name" value="Periplasmic binding protein-like II"/>
    <property type="match status" value="1"/>
</dbReference>